<comment type="caution">
    <text evidence="1">The sequence shown here is derived from an EMBL/GenBank/DDBJ whole genome shotgun (WGS) entry which is preliminary data.</text>
</comment>
<sequence>MAKPTKRQVLEAVAEFLGDGPGPVETRKETLVYGDGPVRHELSIGSGGGLLGWSVEAVDVELEPLLAKDYGGFRIEIWRPDRSTVRFGVAGPALYEYPWPADRTELGASALLADVERYGRSSLTFVAGRTDLAGLLLAGTDVHRGEVWANLPAEAWPARVIKALVMARATGDAELERRALEVLDREGDRDISWEPGVRWLFREQAGVWAKAYAKATALDLSDVIPPRRRPAY</sequence>
<gene>
    <name evidence="1" type="ORF">Ato02nite_024890</name>
</gene>
<name>A0A919W7W2_9ACTN</name>
<evidence type="ECO:0000313" key="1">
    <source>
        <dbReference type="EMBL" id="GIM90696.1"/>
    </source>
</evidence>
<protein>
    <submittedName>
        <fullName evidence="1">Uncharacterized protein</fullName>
    </submittedName>
</protein>
<accession>A0A919W7W2</accession>
<dbReference type="AlphaFoldDB" id="A0A919W7W2"/>
<dbReference type="Proteomes" id="UP000677082">
    <property type="component" value="Unassembled WGS sequence"/>
</dbReference>
<evidence type="ECO:0000313" key="2">
    <source>
        <dbReference type="Proteomes" id="UP000677082"/>
    </source>
</evidence>
<dbReference type="RefSeq" id="WP_213006627.1">
    <property type="nucleotide sequence ID" value="NZ_BOQN01000035.1"/>
</dbReference>
<dbReference type="EMBL" id="BOQN01000035">
    <property type="protein sequence ID" value="GIM90696.1"/>
    <property type="molecule type" value="Genomic_DNA"/>
</dbReference>
<organism evidence="1 2">
    <name type="scientific">Paractinoplanes toevensis</name>
    <dbReference type="NCBI Taxonomy" id="571911"/>
    <lineage>
        <taxon>Bacteria</taxon>
        <taxon>Bacillati</taxon>
        <taxon>Actinomycetota</taxon>
        <taxon>Actinomycetes</taxon>
        <taxon>Micromonosporales</taxon>
        <taxon>Micromonosporaceae</taxon>
        <taxon>Paractinoplanes</taxon>
    </lineage>
</organism>
<keyword evidence="2" id="KW-1185">Reference proteome</keyword>
<proteinExistence type="predicted"/>
<reference evidence="1 2" key="1">
    <citation type="submission" date="2021-03" db="EMBL/GenBank/DDBJ databases">
        <title>Whole genome shotgun sequence of Actinoplanes toevensis NBRC 105298.</title>
        <authorList>
            <person name="Komaki H."/>
            <person name="Tamura T."/>
        </authorList>
    </citation>
    <scope>NUCLEOTIDE SEQUENCE [LARGE SCALE GENOMIC DNA]</scope>
    <source>
        <strain evidence="1 2">NBRC 105298</strain>
    </source>
</reference>